<dbReference type="SUPFAM" id="SSF53335">
    <property type="entry name" value="S-adenosyl-L-methionine-dependent methyltransferases"/>
    <property type="match status" value="1"/>
</dbReference>
<dbReference type="PANTHER" id="PTHR43712">
    <property type="entry name" value="PUTATIVE (AFU_ORTHOLOGUE AFUA_4G14580)-RELATED"/>
    <property type="match status" value="1"/>
</dbReference>
<feature type="domain" description="O-methyltransferase C-terminal" evidence="4">
    <location>
        <begin position="84"/>
        <end position="270"/>
    </location>
</feature>
<dbReference type="PROSITE" id="PS51683">
    <property type="entry name" value="SAM_OMT_II"/>
    <property type="match status" value="1"/>
</dbReference>
<dbReference type="Gene3D" id="1.10.287.1350">
    <property type="match status" value="1"/>
</dbReference>
<name>A0ABU8VMF0_9BURK</name>
<evidence type="ECO:0000256" key="2">
    <source>
        <dbReference type="ARBA" id="ARBA00022679"/>
    </source>
</evidence>
<dbReference type="InterPro" id="IPR001077">
    <property type="entry name" value="COMT_C"/>
</dbReference>
<dbReference type="GO" id="GO:0032259">
    <property type="term" value="P:methylation"/>
    <property type="evidence" value="ECO:0007669"/>
    <property type="project" value="UniProtKB-KW"/>
</dbReference>
<dbReference type="SUPFAM" id="SSF46785">
    <property type="entry name" value="Winged helix' DNA-binding domain"/>
    <property type="match status" value="1"/>
</dbReference>
<dbReference type="InterPro" id="IPR029063">
    <property type="entry name" value="SAM-dependent_MTases_sf"/>
</dbReference>
<evidence type="ECO:0000256" key="3">
    <source>
        <dbReference type="ARBA" id="ARBA00022691"/>
    </source>
</evidence>
<evidence type="ECO:0000259" key="4">
    <source>
        <dbReference type="Pfam" id="PF00891"/>
    </source>
</evidence>
<organism evidence="5 6">
    <name type="scientific">Variovorax ureilyticus</name>
    <dbReference type="NCBI Taxonomy" id="1836198"/>
    <lineage>
        <taxon>Bacteria</taxon>
        <taxon>Pseudomonadati</taxon>
        <taxon>Pseudomonadota</taxon>
        <taxon>Betaproteobacteria</taxon>
        <taxon>Burkholderiales</taxon>
        <taxon>Comamonadaceae</taxon>
        <taxon>Variovorax</taxon>
    </lineage>
</organism>
<comment type="caution">
    <text evidence="5">The sequence shown here is derived from an EMBL/GenBank/DDBJ whole genome shotgun (WGS) entry which is preliminary data.</text>
</comment>
<dbReference type="GO" id="GO:0008168">
    <property type="term" value="F:methyltransferase activity"/>
    <property type="evidence" value="ECO:0007669"/>
    <property type="project" value="UniProtKB-KW"/>
</dbReference>
<dbReference type="Gene3D" id="3.40.50.150">
    <property type="entry name" value="Vaccinia Virus protein VP39"/>
    <property type="match status" value="1"/>
</dbReference>
<protein>
    <submittedName>
        <fullName evidence="5">Methyltransferase</fullName>
    </submittedName>
</protein>
<evidence type="ECO:0000256" key="1">
    <source>
        <dbReference type="ARBA" id="ARBA00022603"/>
    </source>
</evidence>
<keyword evidence="3" id="KW-0949">S-adenosyl-L-methionine</keyword>
<dbReference type="InterPro" id="IPR016461">
    <property type="entry name" value="COMT-like"/>
</dbReference>
<gene>
    <name evidence="5" type="ORF">WKW77_27475</name>
</gene>
<dbReference type="InterPro" id="IPR036388">
    <property type="entry name" value="WH-like_DNA-bd_sf"/>
</dbReference>
<proteinExistence type="predicted"/>
<accession>A0ABU8VMF0</accession>
<dbReference type="InterPro" id="IPR036390">
    <property type="entry name" value="WH_DNA-bd_sf"/>
</dbReference>
<reference evidence="5 6" key="1">
    <citation type="submission" date="2024-03" db="EMBL/GenBank/DDBJ databases">
        <title>Novel species of the genus Variovorax.</title>
        <authorList>
            <person name="Liu Q."/>
            <person name="Xin Y.-H."/>
        </authorList>
    </citation>
    <scope>NUCLEOTIDE SEQUENCE [LARGE SCALE GENOMIC DNA]</scope>
    <source>
        <strain evidence="5 6">KACC 18899</strain>
    </source>
</reference>
<keyword evidence="2" id="KW-0808">Transferase</keyword>
<sequence length="289" mass="31095">MSTIALATATGVHPSALGRTLRLLASAGVFESQASLWAHTELSRLLRSDHPQTMRPYLRMLGSRLFWSAAGELEHAVRSGAIAVGKLAPEGMWAYFREHPEEGQLFDAAMTSRSNADIASMIPALDFTRYESIADVGGGRGNMLAAVLAAAPAARGVLFDRPEVVANVTPAERMRIQGGDFFKESPPAVDAYIVSRVLHDWADDEAVAILRSIRSAAPSGSELLVLESILPESPEPHPTKVLDIIMLLMTGGHERSEREYQMLLEASGFRLDRVVATAGPVSAIVAVPT</sequence>
<dbReference type="Pfam" id="PF00891">
    <property type="entry name" value="Methyltransf_2"/>
    <property type="match status" value="1"/>
</dbReference>
<keyword evidence="6" id="KW-1185">Reference proteome</keyword>
<dbReference type="Proteomes" id="UP001365846">
    <property type="component" value="Unassembled WGS sequence"/>
</dbReference>
<dbReference type="Gene3D" id="1.10.10.10">
    <property type="entry name" value="Winged helix-like DNA-binding domain superfamily/Winged helix DNA-binding domain"/>
    <property type="match status" value="1"/>
</dbReference>
<evidence type="ECO:0000313" key="5">
    <source>
        <dbReference type="EMBL" id="MEJ8814842.1"/>
    </source>
</evidence>
<dbReference type="EMBL" id="JBBKZU010000015">
    <property type="protein sequence ID" value="MEJ8814842.1"/>
    <property type="molecule type" value="Genomic_DNA"/>
</dbReference>
<dbReference type="PANTHER" id="PTHR43712:SF2">
    <property type="entry name" value="O-METHYLTRANSFERASE CICE"/>
    <property type="match status" value="1"/>
</dbReference>
<evidence type="ECO:0000313" key="6">
    <source>
        <dbReference type="Proteomes" id="UP001365846"/>
    </source>
</evidence>
<keyword evidence="1 5" id="KW-0489">Methyltransferase</keyword>